<dbReference type="InterPro" id="IPR021741">
    <property type="entry name" value="DUF3311"/>
</dbReference>
<feature type="transmembrane region" description="Helical" evidence="1">
    <location>
        <begin position="26"/>
        <end position="46"/>
    </location>
</feature>
<evidence type="ECO:0000313" key="3">
    <source>
        <dbReference type="Proteomes" id="UP001500037"/>
    </source>
</evidence>
<evidence type="ECO:0000256" key="1">
    <source>
        <dbReference type="SAM" id="Phobius"/>
    </source>
</evidence>
<name>A0ABP4GS81_9ACTN</name>
<evidence type="ECO:0000313" key="2">
    <source>
        <dbReference type="EMBL" id="GAA1229882.1"/>
    </source>
</evidence>
<protein>
    <recommendedName>
        <fullName evidence="4">DUF3311 domain-containing protein</fullName>
    </recommendedName>
</protein>
<dbReference type="EMBL" id="BAAALF010000025">
    <property type="protein sequence ID" value="GAA1229882.1"/>
    <property type="molecule type" value="Genomic_DNA"/>
</dbReference>
<sequence length="96" mass="10683">MSIDSLVPDAPGAPPGTLPPVTWERVLTAVSLLVPIVALLWVSSYSRLTPRLLGLPFFYWYQILWIPLSALFTTSAYLLMNRDARRRRAARGGGAR</sequence>
<gene>
    <name evidence="2" type="ORF">GCM10009665_20400</name>
</gene>
<comment type="caution">
    <text evidence="2">The sequence shown here is derived from an EMBL/GenBank/DDBJ whole genome shotgun (WGS) entry which is preliminary data.</text>
</comment>
<organism evidence="2 3">
    <name type="scientific">Kitasatospora nipponensis</name>
    <dbReference type="NCBI Taxonomy" id="258049"/>
    <lineage>
        <taxon>Bacteria</taxon>
        <taxon>Bacillati</taxon>
        <taxon>Actinomycetota</taxon>
        <taxon>Actinomycetes</taxon>
        <taxon>Kitasatosporales</taxon>
        <taxon>Streptomycetaceae</taxon>
        <taxon>Kitasatospora</taxon>
    </lineage>
</organism>
<dbReference type="Pfam" id="PF11755">
    <property type="entry name" value="DUF3311"/>
    <property type="match status" value="1"/>
</dbReference>
<keyword evidence="1" id="KW-0812">Transmembrane</keyword>
<keyword evidence="1" id="KW-1133">Transmembrane helix</keyword>
<proteinExistence type="predicted"/>
<keyword evidence="1" id="KW-0472">Membrane</keyword>
<reference evidence="3" key="1">
    <citation type="journal article" date="2019" name="Int. J. Syst. Evol. Microbiol.">
        <title>The Global Catalogue of Microorganisms (GCM) 10K type strain sequencing project: providing services to taxonomists for standard genome sequencing and annotation.</title>
        <authorList>
            <consortium name="The Broad Institute Genomics Platform"/>
            <consortium name="The Broad Institute Genome Sequencing Center for Infectious Disease"/>
            <person name="Wu L."/>
            <person name="Ma J."/>
        </authorList>
    </citation>
    <scope>NUCLEOTIDE SEQUENCE [LARGE SCALE GENOMIC DNA]</scope>
    <source>
        <strain evidence="3">JCM 13004</strain>
    </source>
</reference>
<keyword evidence="3" id="KW-1185">Reference proteome</keyword>
<dbReference type="RefSeq" id="WP_344440976.1">
    <property type="nucleotide sequence ID" value="NZ_BAAALF010000025.1"/>
</dbReference>
<evidence type="ECO:0008006" key="4">
    <source>
        <dbReference type="Google" id="ProtNLM"/>
    </source>
</evidence>
<accession>A0ABP4GS81</accession>
<feature type="transmembrane region" description="Helical" evidence="1">
    <location>
        <begin position="58"/>
        <end position="79"/>
    </location>
</feature>
<dbReference type="Proteomes" id="UP001500037">
    <property type="component" value="Unassembled WGS sequence"/>
</dbReference>